<organism evidence="6 7">
    <name type="scientific">Thermonema lapsum</name>
    <dbReference type="NCBI Taxonomy" id="28195"/>
    <lineage>
        <taxon>Bacteria</taxon>
        <taxon>Pseudomonadati</taxon>
        <taxon>Bacteroidota</taxon>
        <taxon>Cytophagia</taxon>
        <taxon>Cytophagales</taxon>
        <taxon>Thermonemataceae</taxon>
        <taxon>Thermonema</taxon>
    </lineage>
</organism>
<evidence type="ECO:0000256" key="3">
    <source>
        <dbReference type="ARBA" id="ARBA00023163"/>
    </source>
</evidence>
<dbReference type="PANTHER" id="PTHR33164:SF101">
    <property type="entry name" value="TRANSCRIPTIONAL REPRESSOR MPRA"/>
    <property type="match status" value="1"/>
</dbReference>
<sequence>MSIEKAILQTKKFKTPYQRMVVNLLYTSSWMNLKQIQLLRPYQLSVSQYNVLRILRGAHPNPVSTSYIAERMIDRGSNASRIVDRLLRKGLVIKETSQLDRRTVNILITEEGLNLLKKVDTEQDRFEEKLHSLTEEKANLLSDLLDQLRACFQEE</sequence>
<dbReference type="Gene3D" id="1.10.10.10">
    <property type="entry name" value="Winged helix-like DNA-binding domain superfamily/Winged helix DNA-binding domain"/>
    <property type="match status" value="1"/>
</dbReference>
<keyword evidence="4" id="KW-0175">Coiled coil</keyword>
<evidence type="ECO:0000259" key="5">
    <source>
        <dbReference type="PROSITE" id="PS50995"/>
    </source>
</evidence>
<dbReference type="InterPro" id="IPR036388">
    <property type="entry name" value="WH-like_DNA-bd_sf"/>
</dbReference>
<dbReference type="Pfam" id="PF12802">
    <property type="entry name" value="MarR_2"/>
    <property type="match status" value="1"/>
</dbReference>
<feature type="domain" description="HTH marR-type" evidence="5">
    <location>
        <begin position="18"/>
        <end position="150"/>
    </location>
</feature>
<dbReference type="PROSITE" id="PS01117">
    <property type="entry name" value="HTH_MARR_1"/>
    <property type="match status" value="1"/>
</dbReference>
<dbReference type="PANTHER" id="PTHR33164">
    <property type="entry name" value="TRANSCRIPTIONAL REGULATOR, MARR FAMILY"/>
    <property type="match status" value="1"/>
</dbReference>
<keyword evidence="3" id="KW-0804">Transcription</keyword>
<dbReference type="SMART" id="SM00347">
    <property type="entry name" value="HTH_MARR"/>
    <property type="match status" value="1"/>
</dbReference>
<dbReference type="EMBL" id="JAASRN010000003">
    <property type="protein sequence ID" value="NIK74556.1"/>
    <property type="molecule type" value="Genomic_DNA"/>
</dbReference>
<dbReference type="GO" id="GO:0003677">
    <property type="term" value="F:DNA binding"/>
    <property type="evidence" value="ECO:0007669"/>
    <property type="project" value="UniProtKB-KW"/>
</dbReference>
<dbReference type="InterPro" id="IPR000835">
    <property type="entry name" value="HTH_MarR-typ"/>
</dbReference>
<accession>A0A846MSI1</accession>
<protein>
    <submittedName>
        <fullName evidence="6">DNA-binding MarR family transcriptional regulator</fullName>
    </submittedName>
</protein>
<dbReference type="InterPro" id="IPR023187">
    <property type="entry name" value="Tscrpt_reg_MarR-type_CS"/>
</dbReference>
<proteinExistence type="predicted"/>
<dbReference type="InterPro" id="IPR036390">
    <property type="entry name" value="WH_DNA-bd_sf"/>
</dbReference>
<evidence type="ECO:0000256" key="2">
    <source>
        <dbReference type="ARBA" id="ARBA00023125"/>
    </source>
</evidence>
<dbReference type="AlphaFoldDB" id="A0A846MSI1"/>
<dbReference type="SUPFAM" id="SSF46785">
    <property type="entry name" value="Winged helix' DNA-binding domain"/>
    <property type="match status" value="1"/>
</dbReference>
<feature type="coiled-coil region" evidence="4">
    <location>
        <begin position="116"/>
        <end position="143"/>
    </location>
</feature>
<reference evidence="6 7" key="1">
    <citation type="submission" date="2020-03" db="EMBL/GenBank/DDBJ databases">
        <title>Genomic Encyclopedia of Type Strains, Phase IV (KMG-IV): sequencing the most valuable type-strain genomes for metagenomic binning, comparative biology and taxonomic classification.</title>
        <authorList>
            <person name="Goeker M."/>
        </authorList>
    </citation>
    <scope>NUCLEOTIDE SEQUENCE [LARGE SCALE GENOMIC DNA]</scope>
    <source>
        <strain evidence="6 7">DSM 5718</strain>
    </source>
</reference>
<dbReference type="GO" id="GO:0003700">
    <property type="term" value="F:DNA-binding transcription factor activity"/>
    <property type="evidence" value="ECO:0007669"/>
    <property type="project" value="InterPro"/>
</dbReference>
<dbReference type="PROSITE" id="PS50995">
    <property type="entry name" value="HTH_MARR_2"/>
    <property type="match status" value="1"/>
</dbReference>
<dbReference type="PRINTS" id="PR00598">
    <property type="entry name" value="HTHMARR"/>
</dbReference>
<comment type="caution">
    <text evidence="6">The sequence shown here is derived from an EMBL/GenBank/DDBJ whole genome shotgun (WGS) entry which is preliminary data.</text>
</comment>
<name>A0A846MSI1_9BACT</name>
<gene>
    <name evidence="6" type="ORF">FHS56_002081</name>
</gene>
<dbReference type="RefSeq" id="WP_166920438.1">
    <property type="nucleotide sequence ID" value="NZ_JAASRN010000003.1"/>
</dbReference>
<keyword evidence="2 6" id="KW-0238">DNA-binding</keyword>
<evidence type="ECO:0000313" key="7">
    <source>
        <dbReference type="Proteomes" id="UP000537126"/>
    </source>
</evidence>
<dbReference type="GO" id="GO:0006950">
    <property type="term" value="P:response to stress"/>
    <property type="evidence" value="ECO:0007669"/>
    <property type="project" value="TreeGrafter"/>
</dbReference>
<evidence type="ECO:0000256" key="1">
    <source>
        <dbReference type="ARBA" id="ARBA00023015"/>
    </source>
</evidence>
<keyword evidence="7" id="KW-1185">Reference proteome</keyword>
<dbReference type="Proteomes" id="UP000537126">
    <property type="component" value="Unassembled WGS sequence"/>
</dbReference>
<dbReference type="InterPro" id="IPR039422">
    <property type="entry name" value="MarR/SlyA-like"/>
</dbReference>
<keyword evidence="1" id="KW-0805">Transcription regulation</keyword>
<evidence type="ECO:0000313" key="6">
    <source>
        <dbReference type="EMBL" id="NIK74556.1"/>
    </source>
</evidence>
<evidence type="ECO:0000256" key="4">
    <source>
        <dbReference type="SAM" id="Coils"/>
    </source>
</evidence>